<dbReference type="Pfam" id="PF00027">
    <property type="entry name" value="cNMP_binding"/>
    <property type="match status" value="1"/>
</dbReference>
<dbReference type="SUPFAM" id="SSF46785">
    <property type="entry name" value="Winged helix' DNA-binding domain"/>
    <property type="match status" value="1"/>
</dbReference>
<dbReference type="PROSITE" id="PS50042">
    <property type="entry name" value="CNMP_BINDING_3"/>
    <property type="match status" value="1"/>
</dbReference>
<dbReference type="PANTHER" id="PTHR24567:SF74">
    <property type="entry name" value="HTH-TYPE TRANSCRIPTIONAL REGULATOR ARCR"/>
    <property type="match status" value="1"/>
</dbReference>
<dbReference type="PROSITE" id="PS00042">
    <property type="entry name" value="HTH_CRP_1"/>
    <property type="match status" value="1"/>
</dbReference>
<keyword evidence="3" id="KW-0804">Transcription</keyword>
<evidence type="ECO:0000259" key="4">
    <source>
        <dbReference type="PROSITE" id="PS50042"/>
    </source>
</evidence>
<dbReference type="Pfam" id="PF13545">
    <property type="entry name" value="HTH_Crp_2"/>
    <property type="match status" value="1"/>
</dbReference>
<dbReference type="GO" id="GO:0003700">
    <property type="term" value="F:DNA-binding transcription factor activity"/>
    <property type="evidence" value="ECO:0007669"/>
    <property type="project" value="InterPro"/>
</dbReference>
<dbReference type="InterPro" id="IPR036390">
    <property type="entry name" value="WH_DNA-bd_sf"/>
</dbReference>
<dbReference type="InterPro" id="IPR036388">
    <property type="entry name" value="WH-like_DNA-bd_sf"/>
</dbReference>
<dbReference type="PROSITE" id="PS51063">
    <property type="entry name" value="HTH_CRP_2"/>
    <property type="match status" value="1"/>
</dbReference>
<feature type="domain" description="Cyclic nucleotide-binding" evidence="4">
    <location>
        <begin position="15"/>
        <end position="135"/>
    </location>
</feature>
<evidence type="ECO:0000313" key="7">
    <source>
        <dbReference type="Proteomes" id="UP000249135"/>
    </source>
</evidence>
<keyword evidence="1" id="KW-0805">Transcription regulation</keyword>
<sequence length="224" mass="25041">MSMLSNLELLRRVPLFAALTPSQSASIADAIVKKRFKRSEVVVEQGKKSDALYIILTGRARVMSADSRGREVILATLQPGDYIGEMSLIDDEPHSATVRTEVQTDVLMLGREAFSRCLPENSSMSYNIMRGLVQRLRHADRKIESLALMDVYGRVARSLLEFAVDDGAGNLKVREKISRQDLAKMVGASREMVSRVMKDLEERGFVQTQDDGSMIVKERLMSMA</sequence>
<dbReference type="CDD" id="cd00038">
    <property type="entry name" value="CAP_ED"/>
    <property type="match status" value="1"/>
</dbReference>
<organism evidence="6 7">
    <name type="scientific">Variovorax paradoxus</name>
    <dbReference type="NCBI Taxonomy" id="34073"/>
    <lineage>
        <taxon>Bacteria</taxon>
        <taxon>Pseudomonadati</taxon>
        <taxon>Pseudomonadota</taxon>
        <taxon>Betaproteobacteria</taxon>
        <taxon>Burkholderiales</taxon>
        <taxon>Comamonadaceae</taxon>
        <taxon>Variovorax</taxon>
    </lineage>
</organism>
<protein>
    <submittedName>
        <fullName evidence="6">Crp/Fnr family transcriptional regulator</fullName>
    </submittedName>
</protein>
<reference evidence="6 7" key="1">
    <citation type="submission" date="2017-08" db="EMBL/GenBank/DDBJ databases">
        <title>Infants hospitalized years apart are colonized by the same room-sourced microbial strains.</title>
        <authorList>
            <person name="Brooks B."/>
            <person name="Olm M.R."/>
            <person name="Firek B.A."/>
            <person name="Baker R."/>
            <person name="Thomas B.C."/>
            <person name="Morowitz M.J."/>
            <person name="Banfield J.F."/>
        </authorList>
    </citation>
    <scope>NUCLEOTIDE SEQUENCE [LARGE SCALE GENOMIC DNA]</scope>
    <source>
        <strain evidence="6">S2_005_003_R2_41</strain>
    </source>
</reference>
<dbReference type="InterPro" id="IPR012318">
    <property type="entry name" value="HTH_CRP"/>
</dbReference>
<comment type="caution">
    <text evidence="6">The sequence shown here is derived from an EMBL/GenBank/DDBJ whole genome shotgun (WGS) entry which is preliminary data.</text>
</comment>
<keyword evidence="2" id="KW-0238">DNA-binding</keyword>
<dbReference type="PRINTS" id="PR00034">
    <property type="entry name" value="HTHCRP"/>
</dbReference>
<accession>A0A2W5QE86</accession>
<gene>
    <name evidence="6" type="ORF">DI563_15820</name>
</gene>
<dbReference type="InterPro" id="IPR014710">
    <property type="entry name" value="RmlC-like_jellyroll"/>
</dbReference>
<evidence type="ECO:0000256" key="3">
    <source>
        <dbReference type="ARBA" id="ARBA00023163"/>
    </source>
</evidence>
<evidence type="ECO:0000313" key="6">
    <source>
        <dbReference type="EMBL" id="PZQ73135.1"/>
    </source>
</evidence>
<dbReference type="GO" id="GO:0003677">
    <property type="term" value="F:DNA binding"/>
    <property type="evidence" value="ECO:0007669"/>
    <property type="project" value="UniProtKB-KW"/>
</dbReference>
<dbReference type="SMART" id="SM00419">
    <property type="entry name" value="HTH_CRP"/>
    <property type="match status" value="1"/>
</dbReference>
<feature type="domain" description="HTH crp-type" evidence="5">
    <location>
        <begin position="149"/>
        <end position="219"/>
    </location>
</feature>
<dbReference type="EMBL" id="QFPP01000204">
    <property type="protein sequence ID" value="PZQ73135.1"/>
    <property type="molecule type" value="Genomic_DNA"/>
</dbReference>
<name>A0A2W5QE86_VARPD</name>
<dbReference type="Proteomes" id="UP000249135">
    <property type="component" value="Unassembled WGS sequence"/>
</dbReference>
<dbReference type="InterPro" id="IPR050397">
    <property type="entry name" value="Env_Response_Regulators"/>
</dbReference>
<dbReference type="SUPFAM" id="SSF51206">
    <property type="entry name" value="cAMP-binding domain-like"/>
    <property type="match status" value="1"/>
</dbReference>
<dbReference type="GO" id="GO:0005829">
    <property type="term" value="C:cytosol"/>
    <property type="evidence" value="ECO:0007669"/>
    <property type="project" value="TreeGrafter"/>
</dbReference>
<dbReference type="InterPro" id="IPR000595">
    <property type="entry name" value="cNMP-bd_dom"/>
</dbReference>
<evidence type="ECO:0000259" key="5">
    <source>
        <dbReference type="PROSITE" id="PS51063"/>
    </source>
</evidence>
<dbReference type="InterPro" id="IPR018335">
    <property type="entry name" value="Tscrpt_reg_HTH_Crp-type_CS"/>
</dbReference>
<evidence type="ECO:0000256" key="2">
    <source>
        <dbReference type="ARBA" id="ARBA00023125"/>
    </source>
</evidence>
<dbReference type="SMART" id="SM00100">
    <property type="entry name" value="cNMP"/>
    <property type="match status" value="1"/>
</dbReference>
<dbReference type="Gene3D" id="2.60.120.10">
    <property type="entry name" value="Jelly Rolls"/>
    <property type="match status" value="1"/>
</dbReference>
<dbReference type="PANTHER" id="PTHR24567">
    <property type="entry name" value="CRP FAMILY TRANSCRIPTIONAL REGULATORY PROTEIN"/>
    <property type="match status" value="1"/>
</dbReference>
<dbReference type="AlphaFoldDB" id="A0A2W5QE86"/>
<evidence type="ECO:0000256" key="1">
    <source>
        <dbReference type="ARBA" id="ARBA00023015"/>
    </source>
</evidence>
<dbReference type="InterPro" id="IPR018490">
    <property type="entry name" value="cNMP-bd_dom_sf"/>
</dbReference>
<dbReference type="Gene3D" id="1.10.10.10">
    <property type="entry name" value="Winged helix-like DNA-binding domain superfamily/Winged helix DNA-binding domain"/>
    <property type="match status" value="1"/>
</dbReference>
<proteinExistence type="predicted"/>